<protein>
    <recommendedName>
        <fullName evidence="3 6">Beta-lactamase</fullName>
        <ecNumber evidence="3 6">3.5.2.6</ecNumber>
    </recommendedName>
</protein>
<keyword evidence="7" id="KW-0732">Signal</keyword>
<dbReference type="SUPFAM" id="SSF56601">
    <property type="entry name" value="beta-lactamase/transpeptidase-like"/>
    <property type="match status" value="1"/>
</dbReference>
<dbReference type="PROSITE" id="PS00146">
    <property type="entry name" value="BETA_LACTAMASE_A"/>
    <property type="match status" value="1"/>
</dbReference>
<evidence type="ECO:0000313" key="9">
    <source>
        <dbReference type="EMBL" id="MBD8066154.1"/>
    </source>
</evidence>
<dbReference type="Pfam" id="PF13354">
    <property type="entry name" value="Beta-lactamase2"/>
    <property type="match status" value="1"/>
</dbReference>
<reference evidence="9" key="1">
    <citation type="submission" date="2020-09" db="EMBL/GenBank/DDBJ databases">
        <title>Genome seq and assembly of Devosia sp.</title>
        <authorList>
            <person name="Chhetri G."/>
        </authorList>
    </citation>
    <scope>NUCLEOTIDE SEQUENCE</scope>
    <source>
        <strain evidence="9">PTR5</strain>
    </source>
</reference>
<feature type="signal peptide" evidence="7">
    <location>
        <begin position="1"/>
        <end position="27"/>
    </location>
</feature>
<dbReference type="Proteomes" id="UP000654108">
    <property type="component" value="Unassembled WGS sequence"/>
</dbReference>
<proteinExistence type="inferred from homology"/>
<sequence length="294" mass="31335">MLACNSALLRFLGGLVLAALIASPATSADAGTRLAQTVENIEERLDARVGLLIRDSGTGWSWGHRADERFLMNSTAKVPLCGAVLAQVDKSAMRLTDGLDVRAEDMVEYAPVTELRIGDTMQVGELCFAALDMSDNAAANILIDHLGGPQEVTAFMRQIGDDVSRLDRREPDLNRFETGDPRDTTSPAAMVDTLERLLVGDALSPSSRAQLTEWMTPGGVTGALLRAFTPDGWRVADKSGSGSVTRNIVGMIVPPQGGPYFVAIYLSEAEADFDTRNAAVVAISAAVVELIASR</sequence>
<feature type="chain" id="PRO_5037065534" description="Beta-lactamase" evidence="7">
    <location>
        <begin position="28"/>
        <end position="294"/>
    </location>
</feature>
<dbReference type="AlphaFoldDB" id="A0A927IT41"/>
<evidence type="ECO:0000313" key="10">
    <source>
        <dbReference type="Proteomes" id="UP000654108"/>
    </source>
</evidence>
<evidence type="ECO:0000256" key="7">
    <source>
        <dbReference type="SAM" id="SignalP"/>
    </source>
</evidence>
<dbReference type="InterPro" id="IPR045155">
    <property type="entry name" value="Beta-lactam_cat"/>
</dbReference>
<accession>A0A927IT41</accession>
<dbReference type="EMBL" id="JACYFU010000003">
    <property type="protein sequence ID" value="MBD8066154.1"/>
    <property type="molecule type" value="Genomic_DNA"/>
</dbReference>
<comment type="catalytic activity">
    <reaction evidence="1 6">
        <text>a beta-lactam + H2O = a substituted beta-amino acid</text>
        <dbReference type="Rhea" id="RHEA:20401"/>
        <dbReference type="ChEBI" id="CHEBI:15377"/>
        <dbReference type="ChEBI" id="CHEBI:35627"/>
        <dbReference type="ChEBI" id="CHEBI:140347"/>
        <dbReference type="EC" id="3.5.2.6"/>
    </reaction>
</comment>
<dbReference type="Gene3D" id="3.40.710.10">
    <property type="entry name" value="DD-peptidase/beta-lactamase superfamily"/>
    <property type="match status" value="1"/>
</dbReference>
<dbReference type="PANTHER" id="PTHR35333:SF3">
    <property type="entry name" value="BETA-LACTAMASE-TYPE TRANSPEPTIDASE FOLD CONTAINING PROTEIN"/>
    <property type="match status" value="1"/>
</dbReference>
<keyword evidence="5 6" id="KW-0046">Antibiotic resistance</keyword>
<dbReference type="NCBIfam" id="NF033103">
    <property type="entry name" value="bla_class_A"/>
    <property type="match status" value="1"/>
</dbReference>
<keyword evidence="10" id="KW-1185">Reference proteome</keyword>
<keyword evidence="4 6" id="KW-0378">Hydrolase</keyword>
<comment type="similarity">
    <text evidence="2 6">Belongs to the class-A beta-lactamase family.</text>
</comment>
<evidence type="ECO:0000256" key="6">
    <source>
        <dbReference type="RuleBase" id="RU361140"/>
    </source>
</evidence>
<gene>
    <name evidence="9" type="primary">bla</name>
    <name evidence="9" type="ORF">IC608_11805</name>
</gene>
<organism evidence="9 10">
    <name type="scientific">Devosia oryzisoli</name>
    <dbReference type="NCBI Taxonomy" id="2774138"/>
    <lineage>
        <taxon>Bacteria</taxon>
        <taxon>Pseudomonadati</taxon>
        <taxon>Pseudomonadota</taxon>
        <taxon>Alphaproteobacteria</taxon>
        <taxon>Hyphomicrobiales</taxon>
        <taxon>Devosiaceae</taxon>
        <taxon>Devosia</taxon>
    </lineage>
</organism>
<evidence type="ECO:0000256" key="2">
    <source>
        <dbReference type="ARBA" id="ARBA00009009"/>
    </source>
</evidence>
<comment type="caution">
    <text evidence="9">The sequence shown here is derived from an EMBL/GenBank/DDBJ whole genome shotgun (WGS) entry which is preliminary data.</text>
</comment>
<evidence type="ECO:0000259" key="8">
    <source>
        <dbReference type="Pfam" id="PF13354"/>
    </source>
</evidence>
<dbReference type="InterPro" id="IPR023650">
    <property type="entry name" value="Beta-lactam_class-A_AS"/>
</dbReference>
<evidence type="ECO:0000256" key="3">
    <source>
        <dbReference type="ARBA" id="ARBA00012865"/>
    </source>
</evidence>
<dbReference type="PRINTS" id="PR00118">
    <property type="entry name" value="BLACTAMASEA"/>
</dbReference>
<evidence type="ECO:0000256" key="1">
    <source>
        <dbReference type="ARBA" id="ARBA00001526"/>
    </source>
</evidence>
<dbReference type="EC" id="3.5.2.6" evidence="3 6"/>
<dbReference type="InterPro" id="IPR012338">
    <property type="entry name" value="Beta-lactam/transpept-like"/>
</dbReference>
<dbReference type="InterPro" id="IPR000871">
    <property type="entry name" value="Beta-lactam_class-A"/>
</dbReference>
<feature type="domain" description="Beta-lactamase class A catalytic" evidence="8">
    <location>
        <begin position="50"/>
        <end position="265"/>
    </location>
</feature>
<evidence type="ECO:0000256" key="5">
    <source>
        <dbReference type="ARBA" id="ARBA00023251"/>
    </source>
</evidence>
<name>A0A927IT41_9HYPH</name>
<dbReference type="PANTHER" id="PTHR35333">
    <property type="entry name" value="BETA-LACTAMASE"/>
    <property type="match status" value="1"/>
</dbReference>
<dbReference type="GO" id="GO:0030655">
    <property type="term" value="P:beta-lactam antibiotic catabolic process"/>
    <property type="evidence" value="ECO:0007669"/>
    <property type="project" value="InterPro"/>
</dbReference>
<dbReference type="GO" id="GO:0008800">
    <property type="term" value="F:beta-lactamase activity"/>
    <property type="evidence" value="ECO:0007669"/>
    <property type="project" value="UniProtKB-UniRule"/>
</dbReference>
<evidence type="ECO:0000256" key="4">
    <source>
        <dbReference type="ARBA" id="ARBA00022801"/>
    </source>
</evidence>
<dbReference type="GO" id="GO:0046677">
    <property type="term" value="P:response to antibiotic"/>
    <property type="evidence" value="ECO:0007669"/>
    <property type="project" value="UniProtKB-UniRule"/>
</dbReference>